<reference evidence="14" key="2">
    <citation type="journal article" date="2014" name="BMC Genomics">
        <title>A genomic perspective to assessing quality of mass-reared SIT flies used in Mediterranean fruit fly (Ceratitis capitata) eradication in California.</title>
        <authorList>
            <person name="Calla B."/>
            <person name="Hall B."/>
            <person name="Hou S."/>
            <person name="Geib S.M."/>
        </authorList>
    </citation>
    <scope>NUCLEOTIDE SEQUENCE</scope>
</reference>
<dbReference type="SMART" id="SM01265">
    <property type="entry name" value="Mab-21"/>
    <property type="match status" value="1"/>
</dbReference>
<keyword evidence="5" id="KW-0548">Nucleotidyltransferase</keyword>
<organism evidence="14">
    <name type="scientific">Ceratitis capitata</name>
    <name type="common">Mediterranean fruit fly</name>
    <name type="synonym">Tephritis capitata</name>
    <dbReference type="NCBI Taxonomy" id="7213"/>
    <lineage>
        <taxon>Eukaryota</taxon>
        <taxon>Metazoa</taxon>
        <taxon>Ecdysozoa</taxon>
        <taxon>Arthropoda</taxon>
        <taxon>Hexapoda</taxon>
        <taxon>Insecta</taxon>
        <taxon>Pterygota</taxon>
        <taxon>Neoptera</taxon>
        <taxon>Endopterygota</taxon>
        <taxon>Diptera</taxon>
        <taxon>Brachycera</taxon>
        <taxon>Muscomorpha</taxon>
        <taxon>Tephritoidea</taxon>
        <taxon>Tephritidae</taxon>
        <taxon>Ceratitis</taxon>
        <taxon>Ceratitis</taxon>
    </lineage>
</organism>
<accession>W8BB35</accession>
<dbReference type="GO" id="GO:0005524">
    <property type="term" value="F:ATP binding"/>
    <property type="evidence" value="ECO:0007669"/>
    <property type="project" value="UniProtKB-KW"/>
</dbReference>
<keyword evidence="6" id="KW-0479">Metal-binding</keyword>
<evidence type="ECO:0000256" key="6">
    <source>
        <dbReference type="ARBA" id="ARBA00022723"/>
    </source>
</evidence>
<evidence type="ECO:0000256" key="11">
    <source>
        <dbReference type="ARBA" id="ARBA00023211"/>
    </source>
</evidence>
<keyword evidence="7" id="KW-0547">Nucleotide-binding</keyword>
<evidence type="ECO:0000259" key="12">
    <source>
        <dbReference type="Pfam" id="PF03281"/>
    </source>
</evidence>
<keyword evidence="9" id="KW-0460">Magnesium</keyword>
<evidence type="ECO:0000256" key="2">
    <source>
        <dbReference type="ARBA" id="ARBA00001946"/>
    </source>
</evidence>
<comment type="cofactor">
    <cofactor evidence="2">
        <name>Mg(2+)</name>
        <dbReference type="ChEBI" id="CHEBI:18420"/>
    </cofactor>
</comment>
<dbReference type="AlphaFoldDB" id="W8BB35"/>
<name>W8BB35_CERCA</name>
<protein>
    <submittedName>
        <fullName evidence="14">Uncharacterized protein</fullName>
    </submittedName>
</protein>
<evidence type="ECO:0000256" key="10">
    <source>
        <dbReference type="ARBA" id="ARBA00023134"/>
    </source>
</evidence>
<evidence type="ECO:0000256" key="3">
    <source>
        <dbReference type="ARBA" id="ARBA00008307"/>
    </source>
</evidence>
<proteinExistence type="evidence at transcript level"/>
<evidence type="ECO:0000256" key="4">
    <source>
        <dbReference type="ARBA" id="ARBA00022679"/>
    </source>
</evidence>
<feature type="domain" description="Mab-21-like HhH/H2TH-like" evidence="13">
    <location>
        <begin position="238"/>
        <end position="330"/>
    </location>
</feature>
<evidence type="ECO:0000256" key="1">
    <source>
        <dbReference type="ARBA" id="ARBA00001936"/>
    </source>
</evidence>
<dbReference type="Gene3D" id="3.30.460.90">
    <property type="match status" value="1"/>
</dbReference>
<keyword evidence="8" id="KW-0067">ATP-binding</keyword>
<dbReference type="InterPro" id="IPR024810">
    <property type="entry name" value="MAB21L/cGLR"/>
</dbReference>
<keyword evidence="10" id="KW-0342">GTP-binding</keyword>
<evidence type="ECO:0000313" key="14">
    <source>
        <dbReference type="EMBL" id="JAB94213.1"/>
    </source>
</evidence>
<comment type="cofactor">
    <cofactor evidence="1">
        <name>Mn(2+)</name>
        <dbReference type="ChEBI" id="CHEBI:29035"/>
    </cofactor>
</comment>
<dbReference type="Pfam" id="PF03281">
    <property type="entry name" value="Mab-21"/>
    <property type="match status" value="1"/>
</dbReference>
<dbReference type="InterPro" id="IPR046903">
    <property type="entry name" value="Mab-21-like_nuc_Trfase"/>
</dbReference>
<evidence type="ECO:0000256" key="8">
    <source>
        <dbReference type="ARBA" id="ARBA00022840"/>
    </source>
</evidence>
<dbReference type="Pfam" id="PF20266">
    <property type="entry name" value="Mab-21_C"/>
    <property type="match status" value="1"/>
</dbReference>
<dbReference type="GO" id="GO:0005525">
    <property type="term" value="F:GTP binding"/>
    <property type="evidence" value="ECO:0007669"/>
    <property type="project" value="UniProtKB-KW"/>
</dbReference>
<comment type="similarity">
    <text evidence="3">Belongs to the mab-21 family.</text>
</comment>
<dbReference type="OrthoDB" id="7249367at2759"/>
<dbReference type="InterPro" id="IPR046906">
    <property type="entry name" value="Mab-21_HhH/H2TH-like"/>
</dbReference>
<evidence type="ECO:0000256" key="5">
    <source>
        <dbReference type="ARBA" id="ARBA00022695"/>
    </source>
</evidence>
<dbReference type="PANTHER" id="PTHR10656">
    <property type="entry name" value="CELL FATE DETERMINING PROTEIN MAB21-RELATED"/>
    <property type="match status" value="1"/>
</dbReference>
<dbReference type="GO" id="GO:0016779">
    <property type="term" value="F:nucleotidyltransferase activity"/>
    <property type="evidence" value="ECO:0007669"/>
    <property type="project" value="UniProtKB-KW"/>
</dbReference>
<evidence type="ECO:0000256" key="9">
    <source>
        <dbReference type="ARBA" id="ARBA00022842"/>
    </source>
</evidence>
<dbReference type="GO" id="GO:0046872">
    <property type="term" value="F:metal ion binding"/>
    <property type="evidence" value="ECO:0007669"/>
    <property type="project" value="UniProtKB-KW"/>
</dbReference>
<keyword evidence="11" id="KW-0464">Manganese</keyword>
<sequence>MDHILAKVNSEINIKPYKKDYMCHFECLRDNIFTSLKKDIIFSKLYNGNYLKGSYADNLKVKLPDEYDLVFRLKLPENKNIIVREDKKIPGNVILDLSEILRIISNQRQHECTYKLLKKLVIDGKFLSIKLLQSWLESLFTKVLADLDKRIVYDKSIESTLLYRKQGPAHTIFIKTPYKYSVDFVPAIVVSGEKAIVRSVTLDWDAIPKPVKTTQSDISFRASYDAMENEIIKDKNNLKNALRIIKKFRDVHQNMSKLKSYYIKTLFLWRSKREPPSFWNKPISVIVIELFLDLNSSLEKGHLPFYWNIQFNLYDQIGQSALVDMRRCLESKIFALEKYKKLKVTTLNDDNKIFEMFLTKPELIKLGIKKAPETPEVEKSSEAESPIFKNCVIC</sequence>
<evidence type="ECO:0000259" key="13">
    <source>
        <dbReference type="Pfam" id="PF20266"/>
    </source>
</evidence>
<reference evidence="14" key="1">
    <citation type="submission" date="2013-07" db="EMBL/GenBank/DDBJ databases">
        <authorList>
            <person name="Geib S."/>
        </authorList>
    </citation>
    <scope>NUCLEOTIDE SEQUENCE</scope>
</reference>
<dbReference type="EMBL" id="GAMC01012342">
    <property type="protein sequence ID" value="JAB94213.1"/>
    <property type="molecule type" value="mRNA"/>
</dbReference>
<keyword evidence="4" id="KW-0808">Transferase</keyword>
<feature type="domain" description="Mab-21-like nucleotidyltransferase" evidence="12">
    <location>
        <begin position="55"/>
        <end position="233"/>
    </location>
</feature>
<dbReference type="PANTHER" id="PTHR10656:SF42">
    <property type="entry name" value="CYCLIC GMP-AMP SYNTHASE-LIKE PROTEIN-RELATED"/>
    <property type="match status" value="1"/>
</dbReference>
<dbReference type="Gene3D" id="1.10.1410.40">
    <property type="match status" value="1"/>
</dbReference>
<evidence type="ECO:0000256" key="7">
    <source>
        <dbReference type="ARBA" id="ARBA00022741"/>
    </source>
</evidence>